<dbReference type="Proteomes" id="UP000472276">
    <property type="component" value="Unassembled WGS sequence"/>
</dbReference>
<feature type="compositionally biased region" description="Polar residues" evidence="1">
    <location>
        <begin position="40"/>
        <end position="49"/>
    </location>
</feature>
<proteinExistence type="predicted"/>
<keyword evidence="3" id="KW-1185">Reference proteome</keyword>
<organism evidence="2 3">
    <name type="scientific">Oreochromis aureus</name>
    <name type="common">Israeli tilapia</name>
    <name type="synonym">Chromis aureus</name>
    <dbReference type="NCBI Taxonomy" id="47969"/>
    <lineage>
        <taxon>Eukaryota</taxon>
        <taxon>Metazoa</taxon>
        <taxon>Chordata</taxon>
        <taxon>Craniata</taxon>
        <taxon>Vertebrata</taxon>
        <taxon>Euteleostomi</taxon>
        <taxon>Actinopterygii</taxon>
        <taxon>Neopterygii</taxon>
        <taxon>Teleostei</taxon>
        <taxon>Neoteleostei</taxon>
        <taxon>Acanthomorphata</taxon>
        <taxon>Ovalentaria</taxon>
        <taxon>Cichlomorphae</taxon>
        <taxon>Cichliformes</taxon>
        <taxon>Cichlidae</taxon>
        <taxon>African cichlids</taxon>
        <taxon>Pseudocrenilabrinae</taxon>
        <taxon>Oreochromini</taxon>
        <taxon>Oreochromis</taxon>
    </lineage>
</organism>
<protein>
    <submittedName>
        <fullName evidence="2">Uncharacterized protein</fullName>
    </submittedName>
</protein>
<sequence>MALSGDEPICPKFQPNIFDPSRCHDCLRQRHLHAGAGESTEVTQHQISAAESGAGAKTGIGSRKGEALTPISSQAEERDTSSKVRQAGG</sequence>
<feature type="region of interest" description="Disordered" evidence="1">
    <location>
        <begin position="35"/>
        <end position="89"/>
    </location>
</feature>
<name>A0AAZ1X1Z9_OREAU</name>
<accession>A0AAZ1X1Z9</accession>
<evidence type="ECO:0000313" key="2">
    <source>
        <dbReference type="Ensembl" id="ENSOABP00000061665.1"/>
    </source>
</evidence>
<reference evidence="2" key="3">
    <citation type="submission" date="2025-09" db="UniProtKB">
        <authorList>
            <consortium name="Ensembl"/>
        </authorList>
    </citation>
    <scope>IDENTIFICATION</scope>
</reference>
<reference evidence="2" key="2">
    <citation type="submission" date="2025-08" db="UniProtKB">
        <authorList>
            <consortium name="Ensembl"/>
        </authorList>
    </citation>
    <scope>IDENTIFICATION</scope>
</reference>
<reference evidence="3" key="1">
    <citation type="submission" date="2020-03" db="EMBL/GenBank/DDBJ databases">
        <title>Evolution of repeat sequences and sex chromosomes of tilapia species revealed by chromosome-level genomes.</title>
        <authorList>
            <person name="Xu L."/>
            <person name="Tao W."/>
            <person name="Wang D."/>
            <person name="Zhou Q."/>
        </authorList>
    </citation>
    <scope>NUCLEOTIDE SEQUENCE [LARGE SCALE GENOMIC DNA]</scope>
    <source>
        <strain evidence="3">Israel</strain>
    </source>
</reference>
<evidence type="ECO:0000313" key="3">
    <source>
        <dbReference type="Proteomes" id="UP000472276"/>
    </source>
</evidence>
<dbReference type="Ensembl" id="ENSOABT00000077700.1">
    <property type="protein sequence ID" value="ENSOABP00000061665.1"/>
    <property type="gene ID" value="ENSOABG00000030437.1"/>
</dbReference>
<dbReference type="AlphaFoldDB" id="A0AAZ1X1Z9"/>
<evidence type="ECO:0000256" key="1">
    <source>
        <dbReference type="SAM" id="MobiDB-lite"/>
    </source>
</evidence>